<dbReference type="Proteomes" id="UP000196435">
    <property type="component" value="Unassembled WGS sequence"/>
</dbReference>
<protein>
    <submittedName>
        <fullName evidence="1">Uncharacterized protein</fullName>
    </submittedName>
</protein>
<organism evidence="1 2">
    <name type="scientific">Xenorhabdus innexi</name>
    <dbReference type="NCBI Taxonomy" id="290109"/>
    <lineage>
        <taxon>Bacteria</taxon>
        <taxon>Pseudomonadati</taxon>
        <taxon>Pseudomonadota</taxon>
        <taxon>Gammaproteobacteria</taxon>
        <taxon>Enterobacterales</taxon>
        <taxon>Morganellaceae</taxon>
        <taxon>Xenorhabdus</taxon>
    </lineage>
</organism>
<gene>
    <name evidence="1" type="ORF">XIS1_940011</name>
</gene>
<dbReference type="AlphaFoldDB" id="A0A1N6N254"/>
<evidence type="ECO:0000313" key="2">
    <source>
        <dbReference type="Proteomes" id="UP000196435"/>
    </source>
</evidence>
<name>A0A1N6N254_9GAMM</name>
<sequence length="46" mass="5348">MPYDHFIGLFRGIHQTPSYYHSYLGNISYQLILISPSNRLACCPIF</sequence>
<dbReference type="EMBL" id="FTLG01000241">
    <property type="protein sequence ID" value="SIP75147.1"/>
    <property type="molecule type" value="Genomic_DNA"/>
</dbReference>
<reference evidence="2" key="1">
    <citation type="submission" date="2016-12" db="EMBL/GenBank/DDBJ databases">
        <authorList>
            <person name="Gaudriault S."/>
        </authorList>
    </citation>
    <scope>NUCLEOTIDE SEQUENCE [LARGE SCALE GENOMIC DNA]</scope>
    <source>
        <strain evidence="2">HGB1681 (deposited as PTA-6826 in the American Type Culture Collection)</strain>
    </source>
</reference>
<proteinExistence type="predicted"/>
<evidence type="ECO:0000313" key="1">
    <source>
        <dbReference type="EMBL" id="SIP75147.1"/>
    </source>
</evidence>
<accession>A0A1N6N254</accession>